<comment type="caution">
    <text evidence="2">The sequence shown here is derived from an EMBL/GenBank/DDBJ whole genome shotgun (WGS) entry which is preliminary data.</text>
</comment>
<sequence>MSDSPGGDRPGPEGDRRAPVHVHLDGEPFTGAALRIAGELASETVASRLAEADPSVWGPPATHRLGWVHLPRASRPLAGQVRALREKFVSSGAHRVLLVGGPAATAGARALAEPSAARLTVLDGADPSQVADALAGELSATVLVVADAAGDDPVVAAVHRVVADAMAEELSDDDAGASDDPVARAALAERTVYLTEPGSPLDERARADGSVVVTTDADVPERFSALGPFGLVPAGLAGVDVESLLAGAGAAAPLLTADDPDNPALVLAGALVAARGSLLALRGADDAPGQSEWIAQMVSGARGPLVVVTDDDTGLVPPRNPAPSDAPPVVEVFAGRAGVADDAGVRTSGDPGASVLLWQVAVAVAARRLGTDPFAPAPVPARDPGEASPSFVDGGVEVHAGTWLAAPVDTVGEALAELVALAPERGHLAVAAWLDPETDASVAVLRGVLAERTGLPTTFGWAPRTWAGEGRRHLDPGDWSASPGVHCHLTGGPPDDMPTPDHAPGLTELDSLHAAQARSVVAALDEHGQPVLRLHLTDRVAGLVTLARAIQDLPVDPRSRPAR</sequence>
<dbReference type="Proteomes" id="UP000291591">
    <property type="component" value="Unassembled WGS sequence"/>
</dbReference>
<proteinExistence type="predicted"/>
<accession>A0A4Q7UWB0</accession>
<dbReference type="RefSeq" id="WP_130290564.1">
    <property type="nucleotide sequence ID" value="NZ_SHKL01000001.1"/>
</dbReference>
<reference evidence="2 3" key="1">
    <citation type="submission" date="2019-02" db="EMBL/GenBank/DDBJ databases">
        <title>Sequencing the genomes of 1000 actinobacteria strains.</title>
        <authorList>
            <person name="Klenk H.-P."/>
        </authorList>
    </citation>
    <scope>NUCLEOTIDE SEQUENCE [LARGE SCALE GENOMIC DNA]</scope>
    <source>
        <strain evidence="2 3">DSM 45779</strain>
    </source>
</reference>
<name>A0A4Q7UWB0_PSEST</name>
<dbReference type="GO" id="GO:0004347">
    <property type="term" value="F:glucose-6-phosphate isomerase activity"/>
    <property type="evidence" value="ECO:0007669"/>
    <property type="project" value="InterPro"/>
</dbReference>
<dbReference type="OrthoDB" id="140919at2"/>
<dbReference type="EMBL" id="SHKL01000001">
    <property type="protein sequence ID" value="RZT86232.1"/>
    <property type="molecule type" value="Genomic_DNA"/>
</dbReference>
<protein>
    <submittedName>
        <fullName evidence="2">Glucose-6-phosphate isomerase</fullName>
    </submittedName>
</protein>
<gene>
    <name evidence="2" type="ORF">EV383_3123</name>
</gene>
<keyword evidence="3" id="KW-1185">Reference proteome</keyword>
<dbReference type="Gene3D" id="3.40.50.10490">
    <property type="entry name" value="Glucose-6-phosphate isomerase like protein, domain 1"/>
    <property type="match status" value="1"/>
</dbReference>
<dbReference type="GO" id="GO:0006096">
    <property type="term" value="P:glycolytic process"/>
    <property type="evidence" value="ECO:0007669"/>
    <property type="project" value="InterPro"/>
</dbReference>
<evidence type="ECO:0000313" key="2">
    <source>
        <dbReference type="EMBL" id="RZT86232.1"/>
    </source>
</evidence>
<evidence type="ECO:0000313" key="3">
    <source>
        <dbReference type="Proteomes" id="UP000291591"/>
    </source>
</evidence>
<dbReference type="GO" id="GO:0097367">
    <property type="term" value="F:carbohydrate derivative binding"/>
    <property type="evidence" value="ECO:0007669"/>
    <property type="project" value="InterPro"/>
</dbReference>
<dbReference type="AlphaFoldDB" id="A0A4Q7UWB0"/>
<dbReference type="InterPro" id="IPR001672">
    <property type="entry name" value="G6P_Isomerase"/>
</dbReference>
<dbReference type="PROSITE" id="PS51463">
    <property type="entry name" value="P_GLUCOSE_ISOMERASE_3"/>
    <property type="match status" value="1"/>
</dbReference>
<dbReference type="GO" id="GO:0006094">
    <property type="term" value="P:gluconeogenesis"/>
    <property type="evidence" value="ECO:0007669"/>
    <property type="project" value="InterPro"/>
</dbReference>
<evidence type="ECO:0000256" key="1">
    <source>
        <dbReference type="SAM" id="MobiDB-lite"/>
    </source>
</evidence>
<keyword evidence="2" id="KW-0413">Isomerase</keyword>
<organism evidence="2 3">
    <name type="scientific">Pseudonocardia sediminis</name>
    <dbReference type="NCBI Taxonomy" id="1397368"/>
    <lineage>
        <taxon>Bacteria</taxon>
        <taxon>Bacillati</taxon>
        <taxon>Actinomycetota</taxon>
        <taxon>Actinomycetes</taxon>
        <taxon>Pseudonocardiales</taxon>
        <taxon>Pseudonocardiaceae</taxon>
        <taxon>Pseudonocardia</taxon>
    </lineage>
</organism>
<dbReference type="SUPFAM" id="SSF53697">
    <property type="entry name" value="SIS domain"/>
    <property type="match status" value="1"/>
</dbReference>
<feature type="compositionally biased region" description="Basic and acidic residues" evidence="1">
    <location>
        <begin position="10"/>
        <end position="21"/>
    </location>
</feature>
<feature type="region of interest" description="Disordered" evidence="1">
    <location>
        <begin position="1"/>
        <end position="21"/>
    </location>
</feature>
<dbReference type="InterPro" id="IPR046348">
    <property type="entry name" value="SIS_dom_sf"/>
</dbReference>